<gene>
    <name evidence="30" type="ORF">C1O66_12465</name>
</gene>
<evidence type="ECO:0000259" key="25">
    <source>
        <dbReference type="PROSITE" id="PS50110"/>
    </source>
</evidence>
<dbReference type="PANTHER" id="PTHR45339">
    <property type="entry name" value="HYBRID SIGNAL TRANSDUCTION HISTIDINE KINASE J"/>
    <property type="match status" value="1"/>
</dbReference>
<dbReference type="FunFam" id="1.10.287.130:FF:000002">
    <property type="entry name" value="Two-component osmosensing histidine kinase"/>
    <property type="match status" value="1"/>
</dbReference>
<keyword evidence="7 23" id="KW-0812">Transmembrane</keyword>
<keyword evidence="11" id="KW-0067">ATP-binding</keyword>
<keyword evidence="22" id="KW-0175">Coiled coil</keyword>
<name>A0A2N8KXS6_9BURK</name>
<dbReference type="Pfam" id="PF02518">
    <property type="entry name" value="HATPase_c"/>
    <property type="match status" value="1"/>
</dbReference>
<evidence type="ECO:0000256" key="9">
    <source>
        <dbReference type="ARBA" id="ARBA00022741"/>
    </source>
</evidence>
<dbReference type="InterPro" id="IPR004358">
    <property type="entry name" value="Sig_transdc_His_kin-like_C"/>
</dbReference>
<evidence type="ECO:0000256" key="3">
    <source>
        <dbReference type="ARBA" id="ARBA00012438"/>
    </source>
</evidence>
<keyword evidence="13" id="KW-0902">Two-component regulatory system</keyword>
<evidence type="ECO:0000256" key="2">
    <source>
        <dbReference type="ARBA" id="ARBA00004651"/>
    </source>
</evidence>
<feature type="modified residue" description="4-aspartylphosphate" evidence="21">
    <location>
        <position position="1003"/>
    </location>
</feature>
<evidence type="ECO:0000259" key="26">
    <source>
        <dbReference type="PROSITE" id="PS50112"/>
    </source>
</evidence>
<evidence type="ECO:0000256" key="12">
    <source>
        <dbReference type="ARBA" id="ARBA00022989"/>
    </source>
</evidence>
<dbReference type="InterPro" id="IPR036890">
    <property type="entry name" value="HATPase_C_sf"/>
</dbReference>
<dbReference type="SMART" id="SM00304">
    <property type="entry name" value="HAMP"/>
    <property type="match status" value="1"/>
</dbReference>
<dbReference type="Proteomes" id="UP000235916">
    <property type="component" value="Unassembled WGS sequence"/>
</dbReference>
<dbReference type="Pfam" id="PF00989">
    <property type="entry name" value="PAS"/>
    <property type="match status" value="2"/>
</dbReference>
<dbReference type="Gene3D" id="3.40.50.2300">
    <property type="match status" value="2"/>
</dbReference>
<feature type="modified residue" description="Phosphohistidine" evidence="20">
    <location>
        <position position="1159"/>
    </location>
</feature>
<dbReference type="InterPro" id="IPR036641">
    <property type="entry name" value="HPT_dom_sf"/>
</dbReference>
<keyword evidence="14" id="KW-0843">Virulence</keyword>
<dbReference type="InterPro" id="IPR000014">
    <property type="entry name" value="PAS"/>
</dbReference>
<dbReference type="Pfam" id="PF00672">
    <property type="entry name" value="HAMP"/>
    <property type="match status" value="1"/>
</dbReference>
<feature type="domain" description="Histidine kinase" evidence="24">
    <location>
        <begin position="564"/>
        <end position="785"/>
    </location>
</feature>
<evidence type="ECO:0000256" key="23">
    <source>
        <dbReference type="SAM" id="Phobius"/>
    </source>
</evidence>
<dbReference type="NCBIfam" id="TIGR00229">
    <property type="entry name" value="sensory_box"/>
    <property type="match status" value="2"/>
</dbReference>
<comment type="caution">
    <text evidence="30">The sequence shown here is derived from an EMBL/GenBank/DDBJ whole genome shotgun (WGS) entry which is preliminary data.</text>
</comment>
<dbReference type="CDD" id="cd00082">
    <property type="entry name" value="HisKA"/>
    <property type="match status" value="1"/>
</dbReference>
<dbReference type="Gene3D" id="1.20.120.160">
    <property type="entry name" value="HPT domain"/>
    <property type="match status" value="1"/>
</dbReference>
<feature type="modified residue" description="4-aspartylphosphate" evidence="21">
    <location>
        <position position="857"/>
    </location>
</feature>
<keyword evidence="12 23" id="KW-1133">Transmembrane helix</keyword>
<keyword evidence="15 23" id="KW-0472">Membrane</keyword>
<dbReference type="OrthoDB" id="5290456at2"/>
<dbReference type="SUPFAM" id="SSF55785">
    <property type="entry name" value="PYP-like sensor domain (PAS domain)"/>
    <property type="match status" value="2"/>
</dbReference>
<evidence type="ECO:0000256" key="17">
    <source>
        <dbReference type="ARBA" id="ARBA00064003"/>
    </source>
</evidence>
<dbReference type="SUPFAM" id="SSF52172">
    <property type="entry name" value="CheY-like"/>
    <property type="match status" value="2"/>
</dbReference>
<dbReference type="EC" id="2.7.13.3" evidence="3"/>
<dbReference type="Gene3D" id="1.10.287.130">
    <property type="match status" value="1"/>
</dbReference>
<dbReference type="InterPro" id="IPR003660">
    <property type="entry name" value="HAMP_dom"/>
</dbReference>
<dbReference type="InterPro" id="IPR011006">
    <property type="entry name" value="CheY-like_superfamily"/>
</dbReference>
<dbReference type="SMART" id="SM00091">
    <property type="entry name" value="PAS"/>
    <property type="match status" value="2"/>
</dbReference>
<evidence type="ECO:0000256" key="13">
    <source>
        <dbReference type="ARBA" id="ARBA00023012"/>
    </source>
</evidence>
<evidence type="ECO:0000256" key="21">
    <source>
        <dbReference type="PROSITE-ProRule" id="PRU00169"/>
    </source>
</evidence>
<evidence type="ECO:0000256" key="11">
    <source>
        <dbReference type="ARBA" id="ARBA00022840"/>
    </source>
</evidence>
<dbReference type="CDD" id="cd00130">
    <property type="entry name" value="PAS"/>
    <property type="match status" value="2"/>
</dbReference>
<dbReference type="EMBL" id="POSP01000003">
    <property type="protein sequence ID" value="PND38254.1"/>
    <property type="molecule type" value="Genomic_DNA"/>
</dbReference>
<dbReference type="PROSITE" id="PS50110">
    <property type="entry name" value="RESPONSE_REGULATORY"/>
    <property type="match status" value="2"/>
</dbReference>
<evidence type="ECO:0000256" key="8">
    <source>
        <dbReference type="ARBA" id="ARBA00022729"/>
    </source>
</evidence>
<accession>A0A2N8KXS6</accession>
<dbReference type="GO" id="GO:0005886">
    <property type="term" value="C:plasma membrane"/>
    <property type="evidence" value="ECO:0007669"/>
    <property type="project" value="UniProtKB-SubCell"/>
</dbReference>
<dbReference type="GO" id="GO:0006355">
    <property type="term" value="P:regulation of DNA-templated transcription"/>
    <property type="evidence" value="ECO:0007669"/>
    <property type="project" value="InterPro"/>
</dbReference>
<dbReference type="InterPro" id="IPR001610">
    <property type="entry name" value="PAC"/>
</dbReference>
<comment type="catalytic activity">
    <reaction evidence="1">
        <text>ATP + protein L-histidine = ADP + protein N-phospho-L-histidine.</text>
        <dbReference type="EC" id="2.7.13.3"/>
    </reaction>
</comment>
<keyword evidence="10" id="KW-0418">Kinase</keyword>
<dbReference type="SMART" id="SM00388">
    <property type="entry name" value="HisKA"/>
    <property type="match status" value="1"/>
</dbReference>
<dbReference type="CDD" id="cd16922">
    <property type="entry name" value="HATPase_EvgS-ArcB-TorS-like"/>
    <property type="match status" value="1"/>
</dbReference>
<evidence type="ECO:0000259" key="27">
    <source>
        <dbReference type="PROSITE" id="PS50113"/>
    </source>
</evidence>
<evidence type="ECO:0000256" key="20">
    <source>
        <dbReference type="PROSITE-ProRule" id="PRU00110"/>
    </source>
</evidence>
<evidence type="ECO:0000256" key="15">
    <source>
        <dbReference type="ARBA" id="ARBA00023136"/>
    </source>
</evidence>
<dbReference type="PROSITE" id="PS50113">
    <property type="entry name" value="PAC"/>
    <property type="match status" value="1"/>
</dbReference>
<feature type="coiled-coil region" evidence="22">
    <location>
        <begin position="237"/>
        <end position="264"/>
    </location>
</feature>
<keyword evidence="4" id="KW-1003">Cell membrane</keyword>
<comment type="subunit">
    <text evidence="17">At low DSF concentrations, interacts with RpfF.</text>
</comment>
<dbReference type="Pfam" id="PF01627">
    <property type="entry name" value="Hpt"/>
    <property type="match status" value="1"/>
</dbReference>
<dbReference type="Pfam" id="PF00072">
    <property type="entry name" value="Response_reg"/>
    <property type="match status" value="2"/>
</dbReference>
<dbReference type="GO" id="GO:0005524">
    <property type="term" value="F:ATP binding"/>
    <property type="evidence" value="ECO:0007669"/>
    <property type="project" value="UniProtKB-KW"/>
</dbReference>
<evidence type="ECO:0000313" key="30">
    <source>
        <dbReference type="EMBL" id="PND38254.1"/>
    </source>
</evidence>
<dbReference type="SUPFAM" id="SSF55874">
    <property type="entry name" value="ATPase domain of HSP90 chaperone/DNA topoisomerase II/histidine kinase"/>
    <property type="match status" value="1"/>
</dbReference>
<feature type="domain" description="PAC" evidence="27">
    <location>
        <begin position="495"/>
        <end position="546"/>
    </location>
</feature>
<dbReference type="PANTHER" id="PTHR45339:SF1">
    <property type="entry name" value="HYBRID SIGNAL TRANSDUCTION HISTIDINE KINASE J"/>
    <property type="match status" value="1"/>
</dbReference>
<feature type="domain" description="Response regulatory" evidence="25">
    <location>
        <begin position="954"/>
        <end position="1070"/>
    </location>
</feature>
<comment type="function">
    <text evidence="16">Member of the two-component regulatory system BvgS/BvgA. Phosphorylates BvgA via a four-step phosphorelay in response to environmental signals.</text>
</comment>
<keyword evidence="9" id="KW-0547">Nucleotide-binding</keyword>
<organism evidence="30 31">
    <name type="scientific">Kinneretia aquatilis</name>
    <dbReference type="NCBI Taxonomy" id="2070761"/>
    <lineage>
        <taxon>Bacteria</taxon>
        <taxon>Pseudomonadati</taxon>
        <taxon>Pseudomonadota</taxon>
        <taxon>Betaproteobacteria</taxon>
        <taxon>Burkholderiales</taxon>
        <taxon>Sphaerotilaceae</taxon>
        <taxon>Roseateles</taxon>
    </lineage>
</organism>
<evidence type="ECO:0000256" key="22">
    <source>
        <dbReference type="SAM" id="Coils"/>
    </source>
</evidence>
<dbReference type="PROSITE" id="PS50112">
    <property type="entry name" value="PAS"/>
    <property type="match status" value="1"/>
</dbReference>
<evidence type="ECO:0000256" key="14">
    <source>
        <dbReference type="ARBA" id="ARBA00023026"/>
    </source>
</evidence>
<evidence type="ECO:0000256" key="5">
    <source>
        <dbReference type="ARBA" id="ARBA00022553"/>
    </source>
</evidence>
<dbReference type="CDD" id="cd17546">
    <property type="entry name" value="REC_hyHK_CKI1_RcsC-like"/>
    <property type="match status" value="1"/>
</dbReference>
<sequence>MTRLSSSLRITLPLAVLAVLVLALVLAFADAVSRGREAALERARQDAIQRAAALARAAEQDWIDRPDHVASDLSVESAEPRIAQLALVDASGMVRLAHRLAWQDRPASQTLPGFDVVRFQRVVDSRRPDLAVSADGLRVSVMQPFASGRDANQLRDLGRGVIWLEYQLSHEYAHMKYQAMRRFWPQLGVSVGLMLLLAWLLHRRVIQPLARLEEAALQFSESGDIKQPVPEVGSREVMRLAQSFNTMTERIREARQELEDGRARLAAIFNTAMDAIITVDAEHRITLCNAAAARLFRCEEHELIGLAIDELLPERFRAGHGAQMDAFAISGQSARAMGRLTVVYGRRFDGQEFPADASISHMSVKGERLFTVILRDVTERQRAEDEIRAFNTELEGLVAQRTARLQETAAALEAEQSRLRLASQELEAIFETASVGIVLVSERRMLRCNRRFEEVFAWEPGELIGQSTRALYASEDDFEHSGREVYQALAADSLHHYEIQMVRKDGQLFWARIAGKRFSLGDGREGVLAIFEDVSAEHASAEALRQAKEQAELANSAKSTFLANMSHEIRTPMNAIIGMTHLVLKTELDSKQRDYLGKIQLSSHHLLGILNDILDYSKIEANKLNLERIEFQLSAVLSNFANLIAEKAANKGLELIFDVARDVPDQLVGDPLRLGQVLINYGNNAVKFTARGEVAVQVRKLRESSDEVLLRFEVRDTGIGMTPAQIGGLFQSFQQADSSISRQFGGTGLGLAIVRKLVDMMGGEVGVESEPGQGSTFWFTTVLGKGQQALPLEASPVDLQGRRVLVVDDNDSARTVLREVLDGFGLQVDAVASGGEALAAVAAAEDQAQPYEVVMLDWQMPGLDGLETGRRMRAEQRGRAPHLMLVTGFGREEVLQQARKERFDAVIVKPINASVLLDNLMLLLSGGERKSVERSAGWSESPAAARLAELRGARVLLVDDNEINLQIAAELLREAGLEVDCCDDGEQALQALQAQTYALVLMDMNMPRLDGPEATRALRAMPGLADLPVVAMTANVMAADRQTCLDAGMNDFLAKPVEPDLLYQMVARWIQPAGRGTAQLQPHDALPQQRLAEPDPLDLQALRAVHGLQAALGLSRTGQKLALYQSLLAKFVQGQGKAPAEIRRQLQAADGQAARMLAHTLKGVAGNLGAVDVQQRAELLEHALRQREEVDLSRDVELQALLLALEKGMEQLLEGLQAAMPNLRASASAPVTQSTDGPGLSQGQLHELRAHGPVLLQQLQDGDPEALALLAEYDTLWQAALGAGFEVFARELRQFNFDRVAPILQALLQRYGLLGGRAGAPAA</sequence>
<evidence type="ECO:0000259" key="29">
    <source>
        <dbReference type="PROSITE" id="PS50894"/>
    </source>
</evidence>
<feature type="transmembrane region" description="Helical" evidence="23">
    <location>
        <begin position="183"/>
        <end position="201"/>
    </location>
</feature>
<dbReference type="FunFam" id="3.30.565.10:FF:000010">
    <property type="entry name" value="Sensor histidine kinase RcsC"/>
    <property type="match status" value="1"/>
</dbReference>
<protein>
    <recommendedName>
        <fullName evidence="18">Sensory/regulatory protein RpfC</fullName>
        <ecNumber evidence="3">2.7.13.3</ecNumber>
    </recommendedName>
    <alternativeName>
        <fullName evidence="19">Virulence sensor protein BvgS</fullName>
    </alternativeName>
</protein>
<dbReference type="InterPro" id="IPR003594">
    <property type="entry name" value="HATPase_dom"/>
</dbReference>
<dbReference type="SUPFAM" id="SSF47384">
    <property type="entry name" value="Homodimeric domain of signal transducing histidine kinase"/>
    <property type="match status" value="1"/>
</dbReference>
<dbReference type="SMART" id="SM00086">
    <property type="entry name" value="PAC"/>
    <property type="match status" value="2"/>
</dbReference>
<dbReference type="InterPro" id="IPR013767">
    <property type="entry name" value="PAS_fold"/>
</dbReference>
<evidence type="ECO:0000256" key="19">
    <source>
        <dbReference type="ARBA" id="ARBA00070152"/>
    </source>
</evidence>
<evidence type="ECO:0000256" key="18">
    <source>
        <dbReference type="ARBA" id="ARBA00068150"/>
    </source>
</evidence>
<dbReference type="SMART" id="SM00448">
    <property type="entry name" value="REC"/>
    <property type="match status" value="2"/>
</dbReference>
<dbReference type="InterPro" id="IPR036097">
    <property type="entry name" value="HisK_dim/P_sf"/>
</dbReference>
<dbReference type="Gene3D" id="6.10.340.10">
    <property type="match status" value="1"/>
</dbReference>
<evidence type="ECO:0000259" key="24">
    <source>
        <dbReference type="PROSITE" id="PS50109"/>
    </source>
</evidence>
<dbReference type="PROSITE" id="PS50894">
    <property type="entry name" value="HPT"/>
    <property type="match status" value="1"/>
</dbReference>
<dbReference type="InterPro" id="IPR035965">
    <property type="entry name" value="PAS-like_dom_sf"/>
</dbReference>
<evidence type="ECO:0000256" key="6">
    <source>
        <dbReference type="ARBA" id="ARBA00022679"/>
    </source>
</evidence>
<dbReference type="CDD" id="cd06225">
    <property type="entry name" value="HAMP"/>
    <property type="match status" value="1"/>
</dbReference>
<dbReference type="PRINTS" id="PR00344">
    <property type="entry name" value="BCTRLSENSOR"/>
</dbReference>
<evidence type="ECO:0000256" key="4">
    <source>
        <dbReference type="ARBA" id="ARBA00022475"/>
    </source>
</evidence>
<dbReference type="SUPFAM" id="SSF47226">
    <property type="entry name" value="Histidine-containing phosphotransfer domain, HPT domain"/>
    <property type="match status" value="1"/>
</dbReference>
<dbReference type="CDD" id="cd00088">
    <property type="entry name" value="HPT"/>
    <property type="match status" value="1"/>
</dbReference>
<evidence type="ECO:0000259" key="28">
    <source>
        <dbReference type="PROSITE" id="PS50885"/>
    </source>
</evidence>
<dbReference type="InterPro" id="IPR008207">
    <property type="entry name" value="Sig_transdc_His_kin_Hpt_dom"/>
</dbReference>
<feature type="domain" description="PAS" evidence="26">
    <location>
        <begin position="261"/>
        <end position="314"/>
    </location>
</feature>
<feature type="domain" description="HPt" evidence="29">
    <location>
        <begin position="1120"/>
        <end position="1219"/>
    </location>
</feature>
<comment type="subcellular location">
    <subcellularLocation>
        <location evidence="2">Cell membrane</location>
        <topology evidence="2">Multi-pass membrane protein</topology>
    </subcellularLocation>
</comment>
<evidence type="ECO:0000256" key="10">
    <source>
        <dbReference type="ARBA" id="ARBA00022777"/>
    </source>
</evidence>
<dbReference type="GO" id="GO:0000155">
    <property type="term" value="F:phosphorelay sensor kinase activity"/>
    <property type="evidence" value="ECO:0007669"/>
    <property type="project" value="InterPro"/>
</dbReference>
<feature type="domain" description="Response regulatory" evidence="25">
    <location>
        <begin position="803"/>
        <end position="924"/>
    </location>
</feature>
<dbReference type="InterPro" id="IPR000700">
    <property type="entry name" value="PAS-assoc_C"/>
</dbReference>
<feature type="coiled-coil region" evidence="22">
    <location>
        <begin position="380"/>
        <end position="429"/>
    </location>
</feature>
<keyword evidence="5 21" id="KW-0597">Phosphoprotein</keyword>
<dbReference type="PROSITE" id="PS50885">
    <property type="entry name" value="HAMP"/>
    <property type="match status" value="1"/>
</dbReference>
<dbReference type="Pfam" id="PF00512">
    <property type="entry name" value="HisKA"/>
    <property type="match status" value="1"/>
</dbReference>
<dbReference type="SMART" id="SM00387">
    <property type="entry name" value="HATPase_c"/>
    <property type="match status" value="1"/>
</dbReference>
<evidence type="ECO:0000256" key="7">
    <source>
        <dbReference type="ARBA" id="ARBA00022692"/>
    </source>
</evidence>
<dbReference type="Gene3D" id="3.30.450.20">
    <property type="entry name" value="PAS domain"/>
    <property type="match status" value="2"/>
</dbReference>
<proteinExistence type="predicted"/>
<dbReference type="InterPro" id="IPR005467">
    <property type="entry name" value="His_kinase_dom"/>
</dbReference>
<evidence type="ECO:0000256" key="1">
    <source>
        <dbReference type="ARBA" id="ARBA00000085"/>
    </source>
</evidence>
<feature type="domain" description="HAMP" evidence="28">
    <location>
        <begin position="203"/>
        <end position="256"/>
    </location>
</feature>
<dbReference type="Gene3D" id="3.30.565.10">
    <property type="entry name" value="Histidine kinase-like ATPase, C-terminal domain"/>
    <property type="match status" value="1"/>
</dbReference>
<dbReference type="InterPro" id="IPR003661">
    <property type="entry name" value="HisK_dim/P_dom"/>
</dbReference>
<evidence type="ECO:0000313" key="31">
    <source>
        <dbReference type="Proteomes" id="UP000235916"/>
    </source>
</evidence>
<evidence type="ECO:0000256" key="16">
    <source>
        <dbReference type="ARBA" id="ARBA00058004"/>
    </source>
</evidence>
<dbReference type="SMART" id="SM00073">
    <property type="entry name" value="HPT"/>
    <property type="match status" value="1"/>
</dbReference>
<keyword evidence="31" id="KW-1185">Reference proteome</keyword>
<reference evidence="30 31" key="1">
    <citation type="submission" date="2018-01" db="EMBL/GenBank/DDBJ databases">
        <title>Draft genome sequence of Paucibacter aquatile CR182 isolated from freshwater of the Nakdong River.</title>
        <authorList>
            <person name="Choi A."/>
            <person name="Chung E.J."/>
        </authorList>
    </citation>
    <scope>NUCLEOTIDE SEQUENCE [LARGE SCALE GENOMIC DNA]</scope>
    <source>
        <strain evidence="30 31">CR182</strain>
    </source>
</reference>
<dbReference type="PROSITE" id="PS50109">
    <property type="entry name" value="HIS_KIN"/>
    <property type="match status" value="1"/>
</dbReference>
<keyword evidence="6" id="KW-0808">Transferase</keyword>
<keyword evidence="8" id="KW-0732">Signal</keyword>
<dbReference type="InterPro" id="IPR001789">
    <property type="entry name" value="Sig_transdc_resp-reg_receiver"/>
</dbReference>